<organism evidence="1 2">
    <name type="scientific">Coralloluteibacterium stylophorae</name>
    <dbReference type="NCBI Taxonomy" id="1776034"/>
    <lineage>
        <taxon>Bacteria</taxon>
        <taxon>Pseudomonadati</taxon>
        <taxon>Pseudomonadota</taxon>
        <taxon>Gammaproteobacteria</taxon>
        <taxon>Lysobacterales</taxon>
        <taxon>Lysobacteraceae</taxon>
        <taxon>Coralloluteibacterium</taxon>
    </lineage>
</organism>
<evidence type="ECO:0000313" key="1">
    <source>
        <dbReference type="EMBL" id="MBS7458663.1"/>
    </source>
</evidence>
<keyword evidence="2" id="KW-1185">Reference proteome</keyword>
<comment type="caution">
    <text evidence="1">The sequence shown here is derived from an EMBL/GenBank/DDBJ whole genome shotgun (WGS) entry which is preliminary data.</text>
</comment>
<dbReference type="Proteomes" id="UP000675747">
    <property type="component" value="Unassembled WGS sequence"/>
</dbReference>
<dbReference type="InterPro" id="IPR006597">
    <property type="entry name" value="Sel1-like"/>
</dbReference>
<dbReference type="Gene3D" id="1.25.40.10">
    <property type="entry name" value="Tetratricopeptide repeat domain"/>
    <property type="match status" value="1"/>
</dbReference>
<dbReference type="SUPFAM" id="SSF81901">
    <property type="entry name" value="HCP-like"/>
    <property type="match status" value="1"/>
</dbReference>
<dbReference type="RefSeq" id="WP_213173887.1">
    <property type="nucleotide sequence ID" value="NZ_JAGQFT020000013.1"/>
</dbReference>
<protein>
    <submittedName>
        <fullName evidence="1">Sel1 repeat family protein</fullName>
    </submittedName>
</protein>
<reference evidence="1 2" key="1">
    <citation type="journal article" date="2021" name="Microbiol. Resour. Announc.">
        <title>Draft Genome Sequence of Coralloluteibacterium stylophorae LMG 29479T.</title>
        <authorList>
            <person name="Karlyshev A.V."/>
            <person name="Kudryashova E.B."/>
            <person name="Ariskina E.V."/>
            <person name="Conroy A.P."/>
            <person name="Abidueva E.Y."/>
        </authorList>
    </citation>
    <scope>NUCLEOTIDE SEQUENCE [LARGE SCALE GENOMIC DNA]</scope>
    <source>
        <strain evidence="1 2">LMG 29479</strain>
    </source>
</reference>
<dbReference type="EMBL" id="JAGQFT020000013">
    <property type="protein sequence ID" value="MBS7458663.1"/>
    <property type="molecule type" value="Genomic_DNA"/>
</dbReference>
<gene>
    <name evidence="1" type="ORF">KB893_016095</name>
</gene>
<proteinExistence type="predicted"/>
<dbReference type="InterPro" id="IPR011990">
    <property type="entry name" value="TPR-like_helical_dom_sf"/>
</dbReference>
<dbReference type="AlphaFoldDB" id="A0AAP2CD23"/>
<name>A0AAP2CD23_9GAMM</name>
<accession>A0AAP2CD23</accession>
<evidence type="ECO:0000313" key="2">
    <source>
        <dbReference type="Proteomes" id="UP000675747"/>
    </source>
</evidence>
<dbReference type="Pfam" id="PF08238">
    <property type="entry name" value="Sel1"/>
    <property type="match status" value="2"/>
</dbReference>
<sequence length="148" mass="16609">MVAAGVIYHQGLGRPVDYDKALDWYLKSMDGDALNNMGVMFRDGTGVPQNAKIAYLMFLTVHMTGMGSEATIMRANRNLRASIAALPREEIDEALCYTVDYFMAYIESRGRLADVPQDLQVSPARRRIRELGWWREGELAPYDCPAGT</sequence>